<keyword evidence="3" id="KW-1185">Reference proteome</keyword>
<dbReference type="InterPro" id="IPR012338">
    <property type="entry name" value="Beta-lactam/transpept-like"/>
</dbReference>
<dbReference type="Gene3D" id="3.40.710.10">
    <property type="entry name" value="DD-peptidase/beta-lactamase superfamily"/>
    <property type="match status" value="1"/>
</dbReference>
<protein>
    <submittedName>
        <fullName evidence="2">Beta-lactamase family protein</fullName>
    </submittedName>
</protein>
<dbReference type="RefSeq" id="WP_241793734.1">
    <property type="nucleotide sequence ID" value="NZ_JALBUU010000079.1"/>
</dbReference>
<gene>
    <name evidence="2" type="ORF">MON41_20475</name>
</gene>
<dbReference type="PANTHER" id="PTHR46825:SF9">
    <property type="entry name" value="BETA-LACTAMASE-RELATED DOMAIN-CONTAINING PROTEIN"/>
    <property type="match status" value="1"/>
</dbReference>
<evidence type="ECO:0000313" key="3">
    <source>
        <dbReference type="Proteomes" id="UP001201985"/>
    </source>
</evidence>
<name>A0ABS9W9R4_9PROT</name>
<sequence length="499" mass="52649">MVSWQQAEARAAVLASGWTADEPGGVVLGFDRGGVRFVRAAGLASLEHRVPFTAATPTRLASITKHVFCAAALRDGLDLARPLGAVVQGLSPDIAAVPLRRALDMTGGLPDLAESFGLLGIPSTASIDRPTLLELARGLPGVNFTPGHSIAYSNTGYRLAEAALSSRFDELLARHFPGHGLFYPEDEAEPVPGLATGYWKDKEGHWQRGRYGLNFSASGGLACSAEALMRWAQQLMEGQGGTAGLWQQLACSGRLQDGTETGYGLGLSRVALTGPLLWGHGGSLPGYKNHMLLAPELGAGVIVLSNREETAAYGLSLAVMAALTGMTLPGPGRLPPGLFSEEDGPFWAESTGDAVLLLGAQEPLHAGDDGTMRGLQSHLPFELRPGPEGGLEGRIGHRAVRLDAVEAEAGLDHRLLGPWRGSGFGDEARLEISLSGSGAVLRLPGIAAPPVRLRPLGRGKALAVRPNPPGASRFALWLEQPDTLLLVSQRSRVLRFRRC</sequence>
<dbReference type="Proteomes" id="UP001201985">
    <property type="component" value="Unassembled WGS sequence"/>
</dbReference>
<proteinExistence type="predicted"/>
<dbReference type="InterPro" id="IPR001466">
    <property type="entry name" value="Beta-lactam-related"/>
</dbReference>
<dbReference type="EMBL" id="JALBUU010000079">
    <property type="protein sequence ID" value="MCI0756046.1"/>
    <property type="molecule type" value="Genomic_DNA"/>
</dbReference>
<reference evidence="2 3" key="1">
    <citation type="submission" date="2022-03" db="EMBL/GenBank/DDBJ databases">
        <title>Complete genome analysis of Roseomonas KG 17.1 : a prolific producer of plant growth promoters.</title>
        <authorList>
            <person name="Saadouli I."/>
            <person name="Najjari A."/>
            <person name="Mosbah A."/>
            <person name="Ouzari H.I."/>
        </authorList>
    </citation>
    <scope>NUCLEOTIDE SEQUENCE [LARGE SCALE GENOMIC DNA]</scope>
    <source>
        <strain evidence="2 3">KG17-1</strain>
    </source>
</reference>
<dbReference type="Pfam" id="PF00144">
    <property type="entry name" value="Beta-lactamase"/>
    <property type="match status" value="1"/>
</dbReference>
<dbReference type="InterPro" id="IPR050491">
    <property type="entry name" value="AmpC-like"/>
</dbReference>
<feature type="domain" description="Beta-lactamase-related" evidence="1">
    <location>
        <begin position="20"/>
        <end position="315"/>
    </location>
</feature>
<evidence type="ECO:0000259" key="1">
    <source>
        <dbReference type="Pfam" id="PF00144"/>
    </source>
</evidence>
<evidence type="ECO:0000313" key="2">
    <source>
        <dbReference type="EMBL" id="MCI0756046.1"/>
    </source>
</evidence>
<organism evidence="2 3">
    <name type="scientific">Teichococcus vastitatis</name>
    <dbReference type="NCBI Taxonomy" id="2307076"/>
    <lineage>
        <taxon>Bacteria</taxon>
        <taxon>Pseudomonadati</taxon>
        <taxon>Pseudomonadota</taxon>
        <taxon>Alphaproteobacteria</taxon>
        <taxon>Acetobacterales</taxon>
        <taxon>Roseomonadaceae</taxon>
        <taxon>Roseomonas</taxon>
    </lineage>
</organism>
<dbReference type="SUPFAM" id="SSF56601">
    <property type="entry name" value="beta-lactamase/transpeptidase-like"/>
    <property type="match status" value="1"/>
</dbReference>
<comment type="caution">
    <text evidence="2">The sequence shown here is derived from an EMBL/GenBank/DDBJ whole genome shotgun (WGS) entry which is preliminary data.</text>
</comment>
<accession>A0ABS9W9R4</accession>
<dbReference type="PANTHER" id="PTHR46825">
    <property type="entry name" value="D-ALANYL-D-ALANINE-CARBOXYPEPTIDASE/ENDOPEPTIDASE AMPH"/>
    <property type="match status" value="1"/>
</dbReference>